<evidence type="ECO:0000259" key="1">
    <source>
        <dbReference type="PROSITE" id="PS50846"/>
    </source>
</evidence>
<dbReference type="EMBL" id="JBHTJT010000034">
    <property type="protein sequence ID" value="MFD0981152.1"/>
    <property type="molecule type" value="Genomic_DNA"/>
</dbReference>
<name>A0ABW3IU73_9RHOB</name>
<proteinExistence type="predicted"/>
<dbReference type="InterPro" id="IPR006121">
    <property type="entry name" value="HMA_dom"/>
</dbReference>
<keyword evidence="3" id="KW-1185">Reference proteome</keyword>
<accession>A0ABW3IU73</accession>
<dbReference type="InterPro" id="IPR036163">
    <property type="entry name" value="HMA_dom_sf"/>
</dbReference>
<dbReference type="Pfam" id="PF00403">
    <property type="entry name" value="HMA"/>
    <property type="match status" value="1"/>
</dbReference>
<evidence type="ECO:0000313" key="3">
    <source>
        <dbReference type="Proteomes" id="UP001597108"/>
    </source>
</evidence>
<comment type="caution">
    <text evidence="2">The sequence shown here is derived from an EMBL/GenBank/DDBJ whole genome shotgun (WGS) entry which is preliminary data.</text>
</comment>
<dbReference type="RefSeq" id="WP_386075973.1">
    <property type="nucleotide sequence ID" value="NZ_JBHTJT010000034.1"/>
</dbReference>
<dbReference type="SUPFAM" id="SSF55008">
    <property type="entry name" value="HMA, heavy metal-associated domain"/>
    <property type="match status" value="1"/>
</dbReference>
<sequence>MTRFNVPEMSCGHCTAAIEKAVKASDANAEVNCDLSDRTVSIFSRLTTEALQAVIQDAGYESRAL</sequence>
<feature type="domain" description="HMA" evidence="1">
    <location>
        <begin position="1"/>
        <end position="63"/>
    </location>
</feature>
<protein>
    <submittedName>
        <fullName evidence="2">Heavy-metal-associated domain-containing protein</fullName>
    </submittedName>
</protein>
<dbReference type="PROSITE" id="PS50846">
    <property type="entry name" value="HMA_2"/>
    <property type="match status" value="1"/>
</dbReference>
<reference evidence="3" key="1">
    <citation type="journal article" date="2019" name="Int. J. Syst. Evol. Microbiol.">
        <title>The Global Catalogue of Microorganisms (GCM) 10K type strain sequencing project: providing services to taxonomists for standard genome sequencing and annotation.</title>
        <authorList>
            <consortium name="The Broad Institute Genomics Platform"/>
            <consortium name="The Broad Institute Genome Sequencing Center for Infectious Disease"/>
            <person name="Wu L."/>
            <person name="Ma J."/>
        </authorList>
    </citation>
    <scope>NUCLEOTIDE SEQUENCE [LARGE SCALE GENOMIC DNA]</scope>
    <source>
        <strain evidence="3">CCUG 60524</strain>
    </source>
</reference>
<dbReference type="CDD" id="cd00371">
    <property type="entry name" value="HMA"/>
    <property type="match status" value="1"/>
</dbReference>
<organism evidence="2 3">
    <name type="scientific">Tropicimonas aquimaris</name>
    <dbReference type="NCBI Taxonomy" id="914152"/>
    <lineage>
        <taxon>Bacteria</taxon>
        <taxon>Pseudomonadati</taxon>
        <taxon>Pseudomonadota</taxon>
        <taxon>Alphaproteobacteria</taxon>
        <taxon>Rhodobacterales</taxon>
        <taxon>Roseobacteraceae</taxon>
        <taxon>Tropicimonas</taxon>
    </lineage>
</organism>
<evidence type="ECO:0000313" key="2">
    <source>
        <dbReference type="EMBL" id="MFD0981152.1"/>
    </source>
</evidence>
<dbReference type="Proteomes" id="UP001597108">
    <property type="component" value="Unassembled WGS sequence"/>
</dbReference>
<gene>
    <name evidence="2" type="ORF">ACFQ2S_16035</name>
</gene>
<dbReference type="Gene3D" id="3.30.70.100">
    <property type="match status" value="1"/>
</dbReference>